<feature type="region of interest" description="Disordered" evidence="1">
    <location>
        <begin position="47"/>
        <end position="119"/>
    </location>
</feature>
<evidence type="ECO:0000313" key="2">
    <source>
        <dbReference type="EMBL" id="AYA93907.1"/>
    </source>
</evidence>
<reference evidence="2" key="1">
    <citation type="journal article" date="2018" name="Nat. Med.">
        <title>Expanded skin virome in DOCK8-deficient patients.</title>
        <authorList>
            <consortium name="NISC Comparative Sequencing Program"/>
            <person name="Tirosh O."/>
            <person name="Conlan S."/>
            <person name="Deming C."/>
            <person name="Lee-Lin S.Q."/>
            <person name="Huang X."/>
            <person name="Su H.C."/>
            <person name="Freeman A.F."/>
            <person name="Segre J.A."/>
            <person name="Kong H.H."/>
        </authorList>
    </citation>
    <scope>NUCLEOTIDE SEQUENCE</scope>
    <source>
        <strain evidence="2">HPV-mSK_094</strain>
    </source>
</reference>
<evidence type="ECO:0000256" key="1">
    <source>
        <dbReference type="SAM" id="MobiDB-lite"/>
    </source>
</evidence>
<protein>
    <submittedName>
        <fullName evidence="2">E4 protein</fullName>
    </submittedName>
</protein>
<accession>A0A385PIU9</accession>
<proteinExistence type="predicted"/>
<sequence length="158" mass="17909">MACIIMKLVVTEFTLHCLMQMHKSMDTPGVGVCILNLKLFPPSAPPSNPLLTPGRPPAFPLPPKSPYPPRKAPDDSRNRRSGQAQGRRLQFDEDDENKENLPPKENQQPPVKDDEEEEEELIDLVSLLKQLGHDIDLLQDRIYRDLSSLKKRLGIHQS</sequence>
<feature type="compositionally biased region" description="Pro residues" evidence="1">
    <location>
        <begin position="47"/>
        <end position="70"/>
    </location>
</feature>
<dbReference type="EMBL" id="MH777237">
    <property type="protein sequence ID" value="AYA93907.1"/>
    <property type="molecule type" value="Genomic_DNA"/>
</dbReference>
<organism evidence="2">
    <name type="scientific">Human papillomavirus</name>
    <dbReference type="NCBI Taxonomy" id="10566"/>
    <lineage>
        <taxon>Viruses</taxon>
        <taxon>Monodnaviria</taxon>
        <taxon>Shotokuvirae</taxon>
        <taxon>Cossaviricota</taxon>
        <taxon>Papovaviricetes</taxon>
        <taxon>Zurhausenvirales</taxon>
        <taxon>Papillomaviridae</taxon>
    </lineage>
</organism>
<name>A0A385PIU9_9PAPI</name>